<accession>A0AAR2KQA7</accession>
<proteinExistence type="predicted"/>
<evidence type="ECO:0000313" key="2">
    <source>
        <dbReference type="Proteomes" id="UP001501920"/>
    </source>
</evidence>
<dbReference type="Proteomes" id="UP001501920">
    <property type="component" value="Chromosome 6"/>
</dbReference>
<reference evidence="1 2" key="1">
    <citation type="submission" date="2020-10" db="EMBL/GenBank/DDBJ databases">
        <title>Pygocentrus nattereri (red-bellied piranha) genome, fPygNat1, primary haplotype.</title>
        <authorList>
            <person name="Myers G."/>
            <person name="Meyer A."/>
            <person name="Karagic N."/>
            <person name="Pippel M."/>
            <person name="Winkler S."/>
            <person name="Tracey A."/>
            <person name="Wood J."/>
            <person name="Formenti G."/>
            <person name="Howe K."/>
            <person name="Fedrigo O."/>
            <person name="Jarvis E.D."/>
        </authorList>
    </citation>
    <scope>NUCLEOTIDE SEQUENCE [LARGE SCALE GENOMIC DNA]</scope>
</reference>
<protein>
    <submittedName>
        <fullName evidence="1">Uncharacterized protein</fullName>
    </submittedName>
</protein>
<evidence type="ECO:0000313" key="1">
    <source>
        <dbReference type="Ensembl" id="ENSPNAP00000066460.1"/>
    </source>
</evidence>
<keyword evidence="2" id="KW-1185">Reference proteome</keyword>
<dbReference type="Ensembl" id="ENSPNAT00000065469.1">
    <property type="protein sequence ID" value="ENSPNAP00000066460.1"/>
    <property type="gene ID" value="ENSPNAG00000032878.1"/>
</dbReference>
<organism evidence="1 2">
    <name type="scientific">Pygocentrus nattereri</name>
    <name type="common">Red-bellied piranha</name>
    <dbReference type="NCBI Taxonomy" id="42514"/>
    <lineage>
        <taxon>Eukaryota</taxon>
        <taxon>Metazoa</taxon>
        <taxon>Chordata</taxon>
        <taxon>Craniata</taxon>
        <taxon>Vertebrata</taxon>
        <taxon>Euteleostomi</taxon>
        <taxon>Actinopterygii</taxon>
        <taxon>Neopterygii</taxon>
        <taxon>Teleostei</taxon>
        <taxon>Ostariophysi</taxon>
        <taxon>Characiformes</taxon>
        <taxon>Characoidei</taxon>
        <taxon>Pygocentrus</taxon>
    </lineage>
</organism>
<dbReference type="AlphaFoldDB" id="A0AAR2KQA7"/>
<sequence length="86" mass="10283">PPWTTHALSIRLTHLRSQSIWPCRYLDTSTPAFAYSIWYCSTRRINHRHETNKAQVLSREVNIICVELEALWKLFLRKAEVAKSWW</sequence>
<reference evidence="1" key="2">
    <citation type="submission" date="2025-08" db="UniProtKB">
        <authorList>
            <consortium name="Ensembl"/>
        </authorList>
    </citation>
    <scope>IDENTIFICATION</scope>
</reference>
<dbReference type="GeneTree" id="ENSGT01150000287822"/>
<reference evidence="1" key="3">
    <citation type="submission" date="2025-09" db="UniProtKB">
        <authorList>
            <consortium name="Ensembl"/>
        </authorList>
    </citation>
    <scope>IDENTIFICATION</scope>
</reference>
<name>A0AAR2KQA7_PYGNA</name>